<keyword evidence="3" id="KW-1185">Reference proteome</keyword>
<dbReference type="InParanoid" id="A0A4Q1BJG4"/>
<accession>A0A4Q1BJG4</accession>
<proteinExistence type="predicted"/>
<dbReference type="EMBL" id="SDIL01000060">
    <property type="protein sequence ID" value="RXK37800.1"/>
    <property type="molecule type" value="Genomic_DNA"/>
</dbReference>
<dbReference type="AlphaFoldDB" id="A0A4Q1BJG4"/>
<feature type="region of interest" description="Disordered" evidence="1">
    <location>
        <begin position="1"/>
        <end position="108"/>
    </location>
</feature>
<evidence type="ECO:0000313" key="3">
    <source>
        <dbReference type="Proteomes" id="UP000289152"/>
    </source>
</evidence>
<dbReference type="Proteomes" id="UP000289152">
    <property type="component" value="Unassembled WGS sequence"/>
</dbReference>
<reference evidence="2 3" key="1">
    <citation type="submission" date="2016-06" db="EMBL/GenBank/DDBJ databases">
        <title>Evolution of pathogenesis and genome organization in the Tremellales.</title>
        <authorList>
            <person name="Cuomo C."/>
            <person name="Litvintseva A."/>
            <person name="Heitman J."/>
            <person name="Chen Y."/>
            <person name="Sun S."/>
            <person name="Springer D."/>
            <person name="Dromer F."/>
            <person name="Young S."/>
            <person name="Zeng Q."/>
            <person name="Chapman S."/>
            <person name="Gujja S."/>
            <person name="Saif S."/>
            <person name="Birren B."/>
        </authorList>
    </citation>
    <scope>NUCLEOTIDE SEQUENCE [LARGE SCALE GENOMIC DNA]</scope>
    <source>
        <strain evidence="2 3">ATCC 28783</strain>
    </source>
</reference>
<feature type="compositionally biased region" description="Polar residues" evidence="1">
    <location>
        <begin position="43"/>
        <end position="53"/>
    </location>
</feature>
<gene>
    <name evidence="2" type="ORF">M231_04956</name>
</gene>
<evidence type="ECO:0000256" key="1">
    <source>
        <dbReference type="SAM" id="MobiDB-lite"/>
    </source>
</evidence>
<sequence length="308" mass="33414">MSSNANNSRSPVRGVGGMGSSRPRAGSSTVQKGFNPYHKGRPRSNSTQTSPSISRHRDGKSNSMPVAKQTHLEDPHHPSISFLENVESPPSSPIDPTSPSLSSPPSNLSISSFSLSNHTMASDQVIHQNDYIIIPPSRLLLSYYHDPSQITIEELSVYLKDDGKYHLPLSRPCPSCNSPATLNLEEMKNPSSLQISTMDSTSDAELERTLGSAIGGNVITSVGWRCERCTTKGKDSRDGGERGMASSESVKKCTWEGCNGWRSHPSESGGRCYEHVFVTPSGGTKVEERKQDLYIVIPYSGTTTVFLG</sequence>
<feature type="compositionally biased region" description="Polar residues" evidence="1">
    <location>
        <begin position="1"/>
        <end position="10"/>
    </location>
</feature>
<evidence type="ECO:0000313" key="2">
    <source>
        <dbReference type="EMBL" id="RXK37800.1"/>
    </source>
</evidence>
<feature type="compositionally biased region" description="Low complexity" evidence="1">
    <location>
        <begin position="94"/>
        <end position="108"/>
    </location>
</feature>
<name>A0A4Q1BJG4_TREME</name>
<protein>
    <submittedName>
        <fullName evidence="2">Uncharacterized protein</fullName>
    </submittedName>
</protein>
<comment type="caution">
    <text evidence="2">The sequence shown here is derived from an EMBL/GenBank/DDBJ whole genome shotgun (WGS) entry which is preliminary data.</text>
</comment>
<organism evidence="2 3">
    <name type="scientific">Tremella mesenterica</name>
    <name type="common">Jelly fungus</name>
    <dbReference type="NCBI Taxonomy" id="5217"/>
    <lineage>
        <taxon>Eukaryota</taxon>
        <taxon>Fungi</taxon>
        <taxon>Dikarya</taxon>
        <taxon>Basidiomycota</taxon>
        <taxon>Agaricomycotina</taxon>
        <taxon>Tremellomycetes</taxon>
        <taxon>Tremellales</taxon>
        <taxon>Tremellaceae</taxon>
        <taxon>Tremella</taxon>
    </lineage>
</organism>